<reference evidence="3" key="1">
    <citation type="submission" date="2017-06" db="EMBL/GenBank/DDBJ databases">
        <authorList>
            <person name="Varghese N."/>
            <person name="Submissions S."/>
        </authorList>
    </citation>
    <scope>NUCLEOTIDE SEQUENCE [LARGE SCALE GENOMIC DNA]</scope>
    <source>
        <strain evidence="3">NKM1</strain>
    </source>
</reference>
<keyword evidence="1" id="KW-1133">Transmembrane helix</keyword>
<keyword evidence="1" id="KW-0812">Transmembrane</keyword>
<sequence length="144" mass="15956">MVTATASCINRRQLLRYTPLNPRSLYSLKQTKGICHLLLLLLWAALLCLSVSLRAHREPYLVQQPKEKTATAEISQETGDSFVAWLEEAGPQLVPPPIKPALPALILSLGLLFRICTGKCTKPREAIRASATLSERFRILPNAP</sequence>
<dbReference type="EMBL" id="FZOQ01000002">
    <property type="protein sequence ID" value="SNS14487.1"/>
    <property type="molecule type" value="Genomic_DNA"/>
</dbReference>
<feature type="transmembrane region" description="Helical" evidence="1">
    <location>
        <begin position="100"/>
        <end position="117"/>
    </location>
</feature>
<keyword evidence="3" id="KW-1185">Reference proteome</keyword>
<keyword evidence="1" id="KW-0472">Membrane</keyword>
<accession>A0A239C2J6</accession>
<dbReference type="AlphaFoldDB" id="A0A239C2J6"/>
<evidence type="ECO:0000313" key="3">
    <source>
        <dbReference type="Proteomes" id="UP000198432"/>
    </source>
</evidence>
<name>A0A239C2J6_9BACT</name>
<organism evidence="2 3">
    <name type="scientific">Pontibacter ummariensis</name>
    <dbReference type="NCBI Taxonomy" id="1610492"/>
    <lineage>
        <taxon>Bacteria</taxon>
        <taxon>Pseudomonadati</taxon>
        <taxon>Bacteroidota</taxon>
        <taxon>Cytophagia</taxon>
        <taxon>Cytophagales</taxon>
        <taxon>Hymenobacteraceae</taxon>
        <taxon>Pontibacter</taxon>
    </lineage>
</organism>
<evidence type="ECO:0000256" key="1">
    <source>
        <dbReference type="SAM" id="Phobius"/>
    </source>
</evidence>
<evidence type="ECO:0000313" key="2">
    <source>
        <dbReference type="EMBL" id="SNS14487.1"/>
    </source>
</evidence>
<protein>
    <submittedName>
        <fullName evidence="2">Uncharacterized protein</fullName>
    </submittedName>
</protein>
<proteinExistence type="predicted"/>
<gene>
    <name evidence="2" type="ORF">SAMN06296052_102312</name>
</gene>
<feature type="transmembrane region" description="Helical" evidence="1">
    <location>
        <begin position="33"/>
        <end position="53"/>
    </location>
</feature>
<dbReference type="Proteomes" id="UP000198432">
    <property type="component" value="Unassembled WGS sequence"/>
</dbReference>